<protein>
    <recommendedName>
        <fullName evidence="4">DksA C4-type domain-containing protein</fullName>
    </recommendedName>
</protein>
<name>A0ABR8QMN7_9BACI</name>
<proteinExistence type="predicted"/>
<dbReference type="Proteomes" id="UP000657931">
    <property type="component" value="Unassembled WGS sequence"/>
</dbReference>
<evidence type="ECO:0000313" key="3">
    <source>
        <dbReference type="Proteomes" id="UP000657931"/>
    </source>
</evidence>
<dbReference type="PROSITE" id="PS51128">
    <property type="entry name" value="ZF_DKSA_2"/>
    <property type="match status" value="1"/>
</dbReference>
<evidence type="ECO:0008006" key="4">
    <source>
        <dbReference type="Google" id="ProtNLM"/>
    </source>
</evidence>
<sequence length="90" mass="10702">MPLIEELRNTRQELLERLMQSNLHPFINEMILDELYDVEKAIEKYENGQFGTCEISGEFLPEDLLTLIPTLQTMDDCQSLKRFYRKALYD</sequence>
<dbReference type="EMBL" id="JACSQT010000002">
    <property type="protein sequence ID" value="MBD7936795.1"/>
    <property type="molecule type" value="Genomic_DNA"/>
</dbReference>
<dbReference type="Gene3D" id="1.20.120.910">
    <property type="entry name" value="DksA, coiled-coil domain"/>
    <property type="match status" value="1"/>
</dbReference>
<reference evidence="2 3" key="1">
    <citation type="submission" date="2020-08" db="EMBL/GenBank/DDBJ databases">
        <title>A Genomic Blueprint of the Chicken Gut Microbiome.</title>
        <authorList>
            <person name="Gilroy R."/>
            <person name="Ravi A."/>
            <person name="Getino M."/>
            <person name="Pursley I."/>
            <person name="Horton D.L."/>
            <person name="Alikhan N.-F."/>
            <person name="Baker D."/>
            <person name="Gharbi K."/>
            <person name="Hall N."/>
            <person name="Watson M."/>
            <person name="Adriaenssens E.M."/>
            <person name="Foster-Nyarko E."/>
            <person name="Jarju S."/>
            <person name="Secka A."/>
            <person name="Antonio M."/>
            <person name="Oren A."/>
            <person name="Chaudhuri R."/>
            <person name="La Ragione R.M."/>
            <person name="Hildebrand F."/>
            <person name="Pallen M.J."/>
        </authorList>
    </citation>
    <scope>NUCLEOTIDE SEQUENCE [LARGE SCALE GENOMIC DNA]</scope>
    <source>
        <strain evidence="2 3">Sa5YUA1</strain>
    </source>
</reference>
<gene>
    <name evidence="2" type="ORF">H9655_07115</name>
</gene>
<feature type="zinc finger region" description="dksA C4-type" evidence="1">
    <location>
        <begin position="53"/>
        <end position="77"/>
    </location>
</feature>
<organism evidence="2 3">
    <name type="scientific">Cytobacillus stercorigallinarum</name>
    <dbReference type="NCBI Taxonomy" id="2762240"/>
    <lineage>
        <taxon>Bacteria</taxon>
        <taxon>Bacillati</taxon>
        <taxon>Bacillota</taxon>
        <taxon>Bacilli</taxon>
        <taxon>Bacillales</taxon>
        <taxon>Bacillaceae</taxon>
        <taxon>Cytobacillus</taxon>
    </lineage>
</organism>
<keyword evidence="3" id="KW-1185">Reference proteome</keyword>
<evidence type="ECO:0000313" key="2">
    <source>
        <dbReference type="EMBL" id="MBD7936795.1"/>
    </source>
</evidence>
<accession>A0ABR8QMN7</accession>
<comment type="caution">
    <text evidence="2">The sequence shown here is derived from an EMBL/GenBank/DDBJ whole genome shotgun (WGS) entry which is preliminary data.</text>
</comment>
<evidence type="ECO:0000256" key="1">
    <source>
        <dbReference type="PROSITE-ProRule" id="PRU00510"/>
    </source>
</evidence>